<protein>
    <submittedName>
        <fullName evidence="3">PI protein</fullName>
    </submittedName>
</protein>
<name>A0A4P7L1W6_9GAMM</name>
<evidence type="ECO:0000313" key="4">
    <source>
        <dbReference type="Proteomes" id="UP000295134"/>
    </source>
</evidence>
<dbReference type="GO" id="GO:0003887">
    <property type="term" value="F:DNA-directed DNA polymerase activity"/>
    <property type="evidence" value="ECO:0007669"/>
    <property type="project" value="InterPro"/>
</dbReference>
<evidence type="ECO:0000259" key="2">
    <source>
        <dbReference type="Pfam" id="PF01051"/>
    </source>
</evidence>
<proteinExistence type="inferred from homology"/>
<accession>A0A4P7L1W6</accession>
<dbReference type="SUPFAM" id="SSF46785">
    <property type="entry name" value="Winged helix' DNA-binding domain"/>
    <property type="match status" value="2"/>
</dbReference>
<dbReference type="Pfam" id="PF01051">
    <property type="entry name" value="Rep3_N"/>
    <property type="match status" value="1"/>
</dbReference>
<dbReference type="InterPro" id="IPR036388">
    <property type="entry name" value="WH-like_DNA-bd_sf"/>
</dbReference>
<dbReference type="AlphaFoldDB" id="A0A4P7L1W6"/>
<evidence type="ECO:0000313" key="3">
    <source>
        <dbReference type="EMBL" id="QBY46665.1"/>
    </source>
</evidence>
<sequence length="254" mass="29883">MLNVTKKTKIRHRNGINKTFASMPLAARRILFLIMAQIDSKRLIKEGQIFEISAKDYSALCSIDIDTAYEQLKKGAEQLHAQSLKIPQSELLKAFTRRPSEFLESEKQWRGMRLLHITDSCSYIDMEAIVQVRFSRQVEPYICMIEKDFTTQVLLSSVRIADTNASNFYQYLRKNISSGKSRYFEIEVDKLREDLGIEKHETYKNYKFLKSQFIDRAIKKILNITEFKKIEVKILERKGRKAHKIMISYEYENC</sequence>
<dbReference type="InterPro" id="IPR000525">
    <property type="entry name" value="Initiator_Rep_WH1"/>
</dbReference>
<dbReference type="Pfam" id="PF21205">
    <property type="entry name" value="Rep3_C"/>
    <property type="match status" value="1"/>
</dbReference>
<keyword evidence="3" id="KW-0614">Plasmid</keyword>
<organism evidence="3 4">
    <name type="scientific">Arsenophonus nasoniae</name>
    <name type="common">son-killer infecting Nasonia vitripennis</name>
    <dbReference type="NCBI Taxonomy" id="638"/>
    <lineage>
        <taxon>Bacteria</taxon>
        <taxon>Pseudomonadati</taxon>
        <taxon>Pseudomonadota</taxon>
        <taxon>Gammaproteobacteria</taxon>
        <taxon>Enterobacterales</taxon>
        <taxon>Morganellaceae</taxon>
        <taxon>Arsenophonus</taxon>
    </lineage>
</organism>
<dbReference type="Proteomes" id="UP000295134">
    <property type="component" value="Plasmid pArsFIN9"/>
</dbReference>
<feature type="domain" description="Initiator Rep protein WH1" evidence="2">
    <location>
        <begin position="10"/>
        <end position="172"/>
    </location>
</feature>
<geneLocation type="plasmid" evidence="4">
    <name>parsfin9</name>
</geneLocation>
<dbReference type="Gene3D" id="1.10.10.10">
    <property type="entry name" value="Winged helix-like DNA-binding domain superfamily/Winged helix DNA-binding domain"/>
    <property type="match status" value="2"/>
</dbReference>
<dbReference type="KEGG" id="ans:ArsFIN_52760"/>
<gene>
    <name evidence="3" type="primary">pir_2</name>
    <name evidence="3" type="ORF">ArsFIN_52760</name>
</gene>
<comment type="similarity">
    <text evidence="1">Belongs to the initiator RepB protein family.</text>
</comment>
<dbReference type="EMBL" id="CP038621">
    <property type="protein sequence ID" value="QBY46665.1"/>
    <property type="molecule type" value="Genomic_DNA"/>
</dbReference>
<reference evidence="3 4" key="1">
    <citation type="submission" date="2019-03" db="EMBL/GenBank/DDBJ databases">
        <title>Long-read sequencing reveals hyperdense prophage content in a complex bacterial symbiont genome.</title>
        <authorList>
            <person name="Frost C.L."/>
            <person name="Siozios S."/>
            <person name="Nadal-Jimenez P."/>
            <person name="Brockhurst M.A."/>
            <person name="King K.C."/>
            <person name="Darby A.C."/>
            <person name="Hurst G.D.D."/>
        </authorList>
    </citation>
    <scope>NUCLEOTIDE SEQUENCE [LARGE SCALE GENOMIC DNA]</scope>
    <source>
        <strain evidence="3 4">FIN</strain>
        <plasmid evidence="4">parsfin9</plasmid>
    </source>
</reference>
<evidence type="ECO:0000256" key="1">
    <source>
        <dbReference type="ARBA" id="ARBA00038283"/>
    </source>
</evidence>
<dbReference type="InterPro" id="IPR036390">
    <property type="entry name" value="WH_DNA-bd_sf"/>
</dbReference>
<dbReference type="GO" id="GO:0006270">
    <property type="term" value="P:DNA replication initiation"/>
    <property type="evidence" value="ECO:0007669"/>
    <property type="project" value="InterPro"/>
</dbReference>